<accession>A0ABQ4WYK0</accession>
<gene>
    <name evidence="1" type="ORF">Tco_0652714</name>
</gene>
<evidence type="ECO:0000313" key="1">
    <source>
        <dbReference type="EMBL" id="GJS57930.1"/>
    </source>
</evidence>
<evidence type="ECO:0000313" key="2">
    <source>
        <dbReference type="Proteomes" id="UP001151760"/>
    </source>
</evidence>
<comment type="caution">
    <text evidence="1">The sequence shown here is derived from an EMBL/GenBank/DDBJ whole genome shotgun (WGS) entry which is preliminary data.</text>
</comment>
<proteinExistence type="predicted"/>
<dbReference type="Proteomes" id="UP001151760">
    <property type="component" value="Unassembled WGS sequence"/>
</dbReference>
<organism evidence="1 2">
    <name type="scientific">Tanacetum coccineum</name>
    <dbReference type="NCBI Taxonomy" id="301880"/>
    <lineage>
        <taxon>Eukaryota</taxon>
        <taxon>Viridiplantae</taxon>
        <taxon>Streptophyta</taxon>
        <taxon>Embryophyta</taxon>
        <taxon>Tracheophyta</taxon>
        <taxon>Spermatophyta</taxon>
        <taxon>Magnoliopsida</taxon>
        <taxon>eudicotyledons</taxon>
        <taxon>Gunneridae</taxon>
        <taxon>Pentapetalae</taxon>
        <taxon>asterids</taxon>
        <taxon>campanulids</taxon>
        <taxon>Asterales</taxon>
        <taxon>Asteraceae</taxon>
        <taxon>Asteroideae</taxon>
        <taxon>Anthemideae</taxon>
        <taxon>Anthemidinae</taxon>
        <taxon>Tanacetum</taxon>
    </lineage>
</organism>
<protein>
    <submittedName>
        <fullName evidence="1">Uncharacterized protein</fullName>
    </submittedName>
</protein>
<sequence>MDNHPPIREKRPSLEELMNKHLEESTQRRTEMEELITEYLVNISKRRALWSLNEDILKITILTTNTPYPSRKIRRIRACTHQRPQRKEDQYAVSREDQYAVLDIWHVNILEDIKRGPYSKKLQYAVSNPLDTPYRTDF</sequence>
<reference evidence="1" key="2">
    <citation type="submission" date="2022-01" db="EMBL/GenBank/DDBJ databases">
        <authorList>
            <person name="Yamashiro T."/>
            <person name="Shiraishi A."/>
            <person name="Satake H."/>
            <person name="Nakayama K."/>
        </authorList>
    </citation>
    <scope>NUCLEOTIDE SEQUENCE</scope>
</reference>
<reference evidence="1" key="1">
    <citation type="journal article" date="2022" name="Int. J. Mol. Sci.">
        <title>Draft Genome of Tanacetum Coccineum: Genomic Comparison of Closely Related Tanacetum-Family Plants.</title>
        <authorList>
            <person name="Yamashiro T."/>
            <person name="Shiraishi A."/>
            <person name="Nakayama K."/>
            <person name="Satake H."/>
        </authorList>
    </citation>
    <scope>NUCLEOTIDE SEQUENCE</scope>
</reference>
<keyword evidence="2" id="KW-1185">Reference proteome</keyword>
<dbReference type="EMBL" id="BQNB010009044">
    <property type="protein sequence ID" value="GJS57930.1"/>
    <property type="molecule type" value="Genomic_DNA"/>
</dbReference>
<name>A0ABQ4WYK0_9ASTR</name>